<evidence type="ECO:0000313" key="3">
    <source>
        <dbReference type="Proteomes" id="UP001371305"/>
    </source>
</evidence>
<evidence type="ECO:0000256" key="1">
    <source>
        <dbReference type="SAM" id="SignalP"/>
    </source>
</evidence>
<name>A0ABU9ANQ5_9BACT</name>
<keyword evidence="1" id="KW-0732">Signal</keyword>
<protein>
    <submittedName>
        <fullName evidence="2">Uncharacterized protein</fullName>
    </submittedName>
</protein>
<feature type="signal peptide" evidence="1">
    <location>
        <begin position="1"/>
        <end position="23"/>
    </location>
</feature>
<dbReference type="EMBL" id="JBBUKT010000001">
    <property type="protein sequence ID" value="MEK7949317.1"/>
    <property type="molecule type" value="Genomic_DNA"/>
</dbReference>
<comment type="caution">
    <text evidence="2">The sequence shown here is derived from an EMBL/GenBank/DDBJ whole genome shotgun (WGS) entry which is preliminary data.</text>
</comment>
<organism evidence="2 3">
    <name type="scientific">Luteolibacter soli</name>
    <dbReference type="NCBI Taxonomy" id="3135280"/>
    <lineage>
        <taxon>Bacteria</taxon>
        <taxon>Pseudomonadati</taxon>
        <taxon>Verrucomicrobiota</taxon>
        <taxon>Verrucomicrobiia</taxon>
        <taxon>Verrucomicrobiales</taxon>
        <taxon>Verrucomicrobiaceae</taxon>
        <taxon>Luteolibacter</taxon>
    </lineage>
</organism>
<feature type="chain" id="PRO_5046985346" evidence="1">
    <location>
        <begin position="24"/>
        <end position="203"/>
    </location>
</feature>
<keyword evidence="3" id="KW-1185">Reference proteome</keyword>
<evidence type="ECO:0000313" key="2">
    <source>
        <dbReference type="EMBL" id="MEK7949317.1"/>
    </source>
</evidence>
<dbReference type="Proteomes" id="UP001371305">
    <property type="component" value="Unassembled WGS sequence"/>
</dbReference>
<gene>
    <name evidence="2" type="ORF">WKV53_02350</name>
</gene>
<accession>A0ABU9ANQ5</accession>
<reference evidence="2 3" key="1">
    <citation type="submission" date="2024-04" db="EMBL/GenBank/DDBJ databases">
        <title>Luteolibacter sp. isolated from soil.</title>
        <authorList>
            <person name="An J."/>
        </authorList>
    </citation>
    <scope>NUCLEOTIDE SEQUENCE [LARGE SCALE GENOMIC DNA]</scope>
    <source>
        <strain evidence="2 3">Y139</strain>
    </source>
</reference>
<sequence>MKKSLKHALLLAFTVLGSGLSFAGGREEPMADPKTLLKMVEGLEKSGDERFTSSKPPKENGISYQLSSIEFIGSVERGKERFLIASAFYIRSRNPGRDTPPARGHTFMIVFRPDFSIAAGSRADISGCRMDGNRLMGEDGVVADFDSRDVSVRHHGYAGLDDLPYFFSDRITDKQWEDDEFIKREVEAEEARKRKVEEEERKR</sequence>
<dbReference type="RefSeq" id="WP_341402735.1">
    <property type="nucleotide sequence ID" value="NZ_JBBUKT010000001.1"/>
</dbReference>
<proteinExistence type="predicted"/>